<dbReference type="Pfam" id="PF00126">
    <property type="entry name" value="HTH_1"/>
    <property type="match status" value="1"/>
</dbReference>
<reference evidence="7 8" key="1">
    <citation type="submission" date="2017-05" db="EMBL/GenBank/DDBJ databases">
        <title>Complete and WGS of Bordetella genogroups.</title>
        <authorList>
            <person name="Spilker T."/>
            <person name="LiPuma J."/>
        </authorList>
    </citation>
    <scope>NUCLEOTIDE SEQUENCE [LARGE SCALE GENOMIC DNA]</scope>
    <source>
        <strain evidence="7 8">AU10456</strain>
    </source>
</reference>
<dbReference type="InterPro" id="IPR036390">
    <property type="entry name" value="WH_DNA-bd_sf"/>
</dbReference>
<proteinExistence type="inferred from homology"/>
<keyword evidence="8" id="KW-1185">Reference proteome</keyword>
<evidence type="ECO:0000256" key="1">
    <source>
        <dbReference type="ARBA" id="ARBA00009437"/>
    </source>
</evidence>
<dbReference type="PROSITE" id="PS50931">
    <property type="entry name" value="HTH_LYSR"/>
    <property type="match status" value="1"/>
</dbReference>
<dbReference type="SUPFAM" id="SSF46785">
    <property type="entry name" value="Winged helix' DNA-binding domain"/>
    <property type="match status" value="1"/>
</dbReference>
<evidence type="ECO:0000256" key="4">
    <source>
        <dbReference type="ARBA" id="ARBA00023163"/>
    </source>
</evidence>
<comment type="similarity">
    <text evidence="1">Belongs to the LysR transcriptional regulatory family.</text>
</comment>
<dbReference type="Proteomes" id="UP000216913">
    <property type="component" value="Unassembled WGS sequence"/>
</dbReference>
<dbReference type="InterPro" id="IPR036388">
    <property type="entry name" value="WH-like_DNA-bd_sf"/>
</dbReference>
<gene>
    <name evidence="7" type="ORF">CAL25_21440</name>
</gene>
<sequence length="336" mass="35607">MELAELDIFLTVAREQSVTRAAGALGRAQSNITTRIQQLEAALGCTLFTRDNRRMRLTPAGERLLPYAQRLSALAQETRQVMRDDTPTGPLRLGAMEAAAASRLPGPLARFHAQWPEVALSLRGGTTGALIAAVLGHELDCAVVAHPGEGPASMLSLDALAQGLSGTWLWTEKLMLVLPPGHARVRGPDDLRVGSMAAFPRGCTYRACAEDWLGEAATHLRMVEPGSYHAMLACVLAGQALSIMPQSVIDLLPEAASARVQPLRPVHSYLVQRRGFDTAASRALVEVLGVATPGVATPGASTPGTATSAVARQDTTPSRRAPARRANAIPSQETPK</sequence>
<dbReference type="RefSeq" id="WP_094803652.1">
    <property type="nucleotide sequence ID" value="NZ_NEVP01000012.1"/>
</dbReference>
<evidence type="ECO:0000256" key="3">
    <source>
        <dbReference type="ARBA" id="ARBA00023125"/>
    </source>
</evidence>
<feature type="region of interest" description="Disordered" evidence="5">
    <location>
        <begin position="294"/>
        <end position="336"/>
    </location>
</feature>
<dbReference type="GO" id="GO:0000976">
    <property type="term" value="F:transcription cis-regulatory region binding"/>
    <property type="evidence" value="ECO:0007669"/>
    <property type="project" value="TreeGrafter"/>
</dbReference>
<comment type="caution">
    <text evidence="7">The sequence shown here is derived from an EMBL/GenBank/DDBJ whole genome shotgun (WGS) entry which is preliminary data.</text>
</comment>
<dbReference type="Gene3D" id="1.10.10.10">
    <property type="entry name" value="Winged helix-like DNA-binding domain superfamily/Winged helix DNA-binding domain"/>
    <property type="match status" value="1"/>
</dbReference>
<dbReference type="AlphaFoldDB" id="A0A261T9L1"/>
<keyword evidence="2" id="KW-0805">Transcription regulation</keyword>
<dbReference type="EMBL" id="NEVP01000012">
    <property type="protein sequence ID" value="OZI45790.1"/>
    <property type="molecule type" value="Genomic_DNA"/>
</dbReference>
<name>A0A261T9L1_9BORD</name>
<feature type="domain" description="HTH lysR-type" evidence="6">
    <location>
        <begin position="1"/>
        <end position="58"/>
    </location>
</feature>
<dbReference type="Pfam" id="PF03466">
    <property type="entry name" value="LysR_substrate"/>
    <property type="match status" value="1"/>
</dbReference>
<dbReference type="PANTHER" id="PTHR30126">
    <property type="entry name" value="HTH-TYPE TRANSCRIPTIONAL REGULATOR"/>
    <property type="match status" value="1"/>
</dbReference>
<dbReference type="OrthoDB" id="464481at2"/>
<dbReference type="InterPro" id="IPR000847">
    <property type="entry name" value="LysR_HTH_N"/>
</dbReference>
<feature type="compositionally biased region" description="Low complexity" evidence="5">
    <location>
        <begin position="294"/>
        <end position="311"/>
    </location>
</feature>
<dbReference type="FunFam" id="1.10.10.10:FF:000001">
    <property type="entry name" value="LysR family transcriptional regulator"/>
    <property type="match status" value="1"/>
</dbReference>
<evidence type="ECO:0000313" key="7">
    <source>
        <dbReference type="EMBL" id="OZI45790.1"/>
    </source>
</evidence>
<evidence type="ECO:0000256" key="5">
    <source>
        <dbReference type="SAM" id="MobiDB-lite"/>
    </source>
</evidence>
<dbReference type="PANTHER" id="PTHR30126:SF40">
    <property type="entry name" value="HTH-TYPE TRANSCRIPTIONAL REGULATOR GLTR"/>
    <property type="match status" value="1"/>
</dbReference>
<evidence type="ECO:0000256" key="2">
    <source>
        <dbReference type="ARBA" id="ARBA00023015"/>
    </source>
</evidence>
<evidence type="ECO:0000313" key="8">
    <source>
        <dbReference type="Proteomes" id="UP000216913"/>
    </source>
</evidence>
<dbReference type="InterPro" id="IPR005119">
    <property type="entry name" value="LysR_subst-bd"/>
</dbReference>
<protein>
    <recommendedName>
        <fullName evidence="6">HTH lysR-type domain-containing protein</fullName>
    </recommendedName>
</protein>
<keyword evidence="3" id="KW-0238">DNA-binding</keyword>
<accession>A0A261T9L1</accession>
<keyword evidence="4" id="KW-0804">Transcription</keyword>
<dbReference type="GO" id="GO:0003700">
    <property type="term" value="F:DNA-binding transcription factor activity"/>
    <property type="evidence" value="ECO:0007669"/>
    <property type="project" value="InterPro"/>
</dbReference>
<evidence type="ECO:0000259" key="6">
    <source>
        <dbReference type="PROSITE" id="PS50931"/>
    </source>
</evidence>
<dbReference type="SUPFAM" id="SSF53850">
    <property type="entry name" value="Periplasmic binding protein-like II"/>
    <property type="match status" value="1"/>
</dbReference>
<dbReference type="Gene3D" id="3.40.190.290">
    <property type="match status" value="1"/>
</dbReference>
<organism evidence="7 8">
    <name type="scientific">Bordetella genomosp. 5</name>
    <dbReference type="NCBI Taxonomy" id="1395608"/>
    <lineage>
        <taxon>Bacteria</taxon>
        <taxon>Pseudomonadati</taxon>
        <taxon>Pseudomonadota</taxon>
        <taxon>Betaproteobacteria</taxon>
        <taxon>Burkholderiales</taxon>
        <taxon>Alcaligenaceae</taxon>
        <taxon>Bordetella</taxon>
    </lineage>
</organism>